<feature type="region of interest" description="Disordered" evidence="3">
    <location>
        <begin position="114"/>
        <end position="138"/>
    </location>
</feature>
<dbReference type="InParanoid" id="A0A2N3NKL3"/>
<dbReference type="AlphaFoldDB" id="A0A2N3NKL3"/>
<dbReference type="Gene3D" id="3.40.1350.10">
    <property type="match status" value="1"/>
</dbReference>
<dbReference type="PANTHER" id="PTHR28518:SF1">
    <property type="entry name" value="TRNA-SPLICING ENDONUCLEASE SUBUNIT SEN15"/>
    <property type="match status" value="1"/>
</dbReference>
<evidence type="ECO:0000256" key="2">
    <source>
        <dbReference type="ARBA" id="ARBA00022694"/>
    </source>
</evidence>
<accession>A0A2N3NKL3</accession>
<dbReference type="EMBL" id="NLAX01000002">
    <property type="protein sequence ID" value="PKS12902.1"/>
    <property type="molecule type" value="Genomic_DNA"/>
</dbReference>
<organism evidence="5 6">
    <name type="scientific">Lomentospora prolificans</name>
    <dbReference type="NCBI Taxonomy" id="41688"/>
    <lineage>
        <taxon>Eukaryota</taxon>
        <taxon>Fungi</taxon>
        <taxon>Dikarya</taxon>
        <taxon>Ascomycota</taxon>
        <taxon>Pezizomycotina</taxon>
        <taxon>Sordariomycetes</taxon>
        <taxon>Hypocreomycetidae</taxon>
        <taxon>Microascales</taxon>
        <taxon>Microascaceae</taxon>
        <taxon>Lomentospora</taxon>
    </lineage>
</organism>
<dbReference type="GO" id="GO:0000379">
    <property type="term" value="P:tRNA-type intron splice site recognition and cleavage"/>
    <property type="evidence" value="ECO:0007669"/>
    <property type="project" value="InterPro"/>
</dbReference>
<feature type="domain" description="tRNA-splicing endonuclease subunit Sen15" evidence="4">
    <location>
        <begin position="18"/>
        <end position="168"/>
    </location>
</feature>
<dbReference type="InterPro" id="IPR011856">
    <property type="entry name" value="tRNA_endonuc-like_dom_sf"/>
</dbReference>
<sequence length="168" mass="19072">MQQGLAMALPDRDIPASVLENLRDQHYWTDIQVHTESPNDPSKPLPRTMISGLPPKRLYIHPDEQIEAIDIERETGAQPEDAKEPEYEWVLPVHLSEEWSIAKFAAVFDSIDAIPPRPSRDDASELGPSGKDWRGADRKKRLTMAIVHDDSTVSYYIVHDGIVKPRQN</sequence>
<evidence type="ECO:0000259" key="4">
    <source>
        <dbReference type="Pfam" id="PF09631"/>
    </source>
</evidence>
<proteinExistence type="inferred from homology"/>
<dbReference type="InterPro" id="IPR042777">
    <property type="entry name" value="Sen15_fungi"/>
</dbReference>
<dbReference type="Proteomes" id="UP000233524">
    <property type="component" value="Unassembled WGS sequence"/>
</dbReference>
<dbReference type="STRING" id="41688.A0A2N3NKL3"/>
<dbReference type="InterPro" id="IPR036167">
    <property type="entry name" value="tRNA_intron_Endo_cat-like_sf"/>
</dbReference>
<dbReference type="InterPro" id="IPR018593">
    <property type="entry name" value="tRNA-endonuc_su_Sen15"/>
</dbReference>
<dbReference type="GO" id="GO:0003676">
    <property type="term" value="F:nucleic acid binding"/>
    <property type="evidence" value="ECO:0007669"/>
    <property type="project" value="InterPro"/>
</dbReference>
<dbReference type="SUPFAM" id="SSF53032">
    <property type="entry name" value="tRNA-intron endonuclease catalytic domain-like"/>
    <property type="match status" value="1"/>
</dbReference>
<name>A0A2N3NKL3_9PEZI</name>
<evidence type="ECO:0000256" key="1">
    <source>
        <dbReference type="ARBA" id="ARBA00006091"/>
    </source>
</evidence>
<dbReference type="GO" id="GO:0000213">
    <property type="term" value="F:tRNA-intron lyase activity"/>
    <property type="evidence" value="ECO:0007669"/>
    <property type="project" value="TreeGrafter"/>
</dbReference>
<comment type="caution">
    <text evidence="5">The sequence shown here is derived from an EMBL/GenBank/DDBJ whole genome shotgun (WGS) entry which is preliminary data.</text>
</comment>
<dbReference type="VEuPathDB" id="FungiDB:jhhlp_000242"/>
<evidence type="ECO:0000313" key="5">
    <source>
        <dbReference type="EMBL" id="PKS12902.1"/>
    </source>
</evidence>
<protein>
    <recommendedName>
        <fullName evidence="4">tRNA-splicing endonuclease subunit Sen15 domain-containing protein</fullName>
    </recommendedName>
</protein>
<comment type="similarity">
    <text evidence="1">Belongs to the SEN15 family.</text>
</comment>
<gene>
    <name evidence="5" type="ORF">jhhlp_000242</name>
</gene>
<evidence type="ECO:0000256" key="3">
    <source>
        <dbReference type="SAM" id="MobiDB-lite"/>
    </source>
</evidence>
<reference evidence="5 6" key="1">
    <citation type="journal article" date="2017" name="G3 (Bethesda)">
        <title>First Draft Genome Sequence of the Pathogenic Fungus Lomentospora prolificans (Formerly Scedosporium prolificans).</title>
        <authorList>
            <person name="Luo R."/>
            <person name="Zimin A."/>
            <person name="Workman R."/>
            <person name="Fan Y."/>
            <person name="Pertea G."/>
            <person name="Grossman N."/>
            <person name="Wear M.P."/>
            <person name="Jia B."/>
            <person name="Miller H."/>
            <person name="Casadevall A."/>
            <person name="Timp W."/>
            <person name="Zhang S.X."/>
            <person name="Salzberg S.L."/>
        </authorList>
    </citation>
    <scope>NUCLEOTIDE SEQUENCE [LARGE SCALE GENOMIC DNA]</scope>
    <source>
        <strain evidence="5 6">JHH-5317</strain>
    </source>
</reference>
<dbReference type="GO" id="GO:0000214">
    <property type="term" value="C:tRNA-intron endonuclease complex"/>
    <property type="evidence" value="ECO:0007669"/>
    <property type="project" value="InterPro"/>
</dbReference>
<dbReference type="Pfam" id="PF09631">
    <property type="entry name" value="Sen15"/>
    <property type="match status" value="1"/>
</dbReference>
<dbReference type="PANTHER" id="PTHR28518">
    <property type="entry name" value="TRNA-SPLICING ENDONUCLEASE SUBUNIT SEN15"/>
    <property type="match status" value="1"/>
</dbReference>
<dbReference type="OrthoDB" id="10002170at2759"/>
<keyword evidence="6" id="KW-1185">Reference proteome</keyword>
<keyword evidence="2" id="KW-0819">tRNA processing</keyword>
<dbReference type="FunFam" id="3.40.1350.10:FF:000012">
    <property type="entry name" value="Probable tRNA-splicing endonuclease subunit sen-15"/>
    <property type="match status" value="1"/>
</dbReference>
<evidence type="ECO:0000313" key="6">
    <source>
        <dbReference type="Proteomes" id="UP000233524"/>
    </source>
</evidence>